<feature type="chain" id="PRO_5035924002" description="Secreted protein" evidence="1">
    <location>
        <begin position="16"/>
        <end position="89"/>
    </location>
</feature>
<name>A0A8T0TAX1_PANVG</name>
<dbReference type="AlphaFoldDB" id="A0A8T0TAX1"/>
<sequence>MLYLLLISLLHSSCCFKKKCSINGGTSSYSCLACDACSHSYGHFSNAPVQSSSQPRPEDLSLILAGNKANQQTWKASYISASIIRHSLD</sequence>
<gene>
    <name evidence="2" type="ORF">PVAP13_4KG006862</name>
</gene>
<evidence type="ECO:0000256" key="1">
    <source>
        <dbReference type="SAM" id="SignalP"/>
    </source>
</evidence>
<keyword evidence="1" id="KW-0732">Signal</keyword>
<reference evidence="2" key="1">
    <citation type="submission" date="2020-05" db="EMBL/GenBank/DDBJ databases">
        <title>WGS assembly of Panicum virgatum.</title>
        <authorList>
            <person name="Lovell J.T."/>
            <person name="Jenkins J."/>
            <person name="Shu S."/>
            <person name="Juenger T.E."/>
            <person name="Schmutz J."/>
        </authorList>
    </citation>
    <scope>NUCLEOTIDE SEQUENCE</scope>
    <source>
        <strain evidence="2">AP13</strain>
    </source>
</reference>
<evidence type="ECO:0000313" key="3">
    <source>
        <dbReference type="Proteomes" id="UP000823388"/>
    </source>
</evidence>
<accession>A0A8T0TAX1</accession>
<protein>
    <recommendedName>
        <fullName evidence="4">Secreted protein</fullName>
    </recommendedName>
</protein>
<dbReference type="Proteomes" id="UP000823388">
    <property type="component" value="Chromosome 4K"/>
</dbReference>
<feature type="signal peptide" evidence="1">
    <location>
        <begin position="1"/>
        <end position="15"/>
    </location>
</feature>
<comment type="caution">
    <text evidence="2">The sequence shown here is derived from an EMBL/GenBank/DDBJ whole genome shotgun (WGS) entry which is preliminary data.</text>
</comment>
<keyword evidence="3" id="KW-1185">Reference proteome</keyword>
<evidence type="ECO:0000313" key="2">
    <source>
        <dbReference type="EMBL" id="KAG2608912.1"/>
    </source>
</evidence>
<organism evidence="2 3">
    <name type="scientific">Panicum virgatum</name>
    <name type="common">Blackwell switchgrass</name>
    <dbReference type="NCBI Taxonomy" id="38727"/>
    <lineage>
        <taxon>Eukaryota</taxon>
        <taxon>Viridiplantae</taxon>
        <taxon>Streptophyta</taxon>
        <taxon>Embryophyta</taxon>
        <taxon>Tracheophyta</taxon>
        <taxon>Spermatophyta</taxon>
        <taxon>Magnoliopsida</taxon>
        <taxon>Liliopsida</taxon>
        <taxon>Poales</taxon>
        <taxon>Poaceae</taxon>
        <taxon>PACMAD clade</taxon>
        <taxon>Panicoideae</taxon>
        <taxon>Panicodae</taxon>
        <taxon>Paniceae</taxon>
        <taxon>Panicinae</taxon>
        <taxon>Panicum</taxon>
        <taxon>Panicum sect. Hiantes</taxon>
    </lineage>
</organism>
<dbReference type="EMBL" id="CM029043">
    <property type="protein sequence ID" value="KAG2608912.1"/>
    <property type="molecule type" value="Genomic_DNA"/>
</dbReference>
<evidence type="ECO:0008006" key="4">
    <source>
        <dbReference type="Google" id="ProtNLM"/>
    </source>
</evidence>
<proteinExistence type="predicted"/>